<dbReference type="EMBL" id="ANHZ02000028">
    <property type="protein sequence ID" value="EME35585.1"/>
    <property type="molecule type" value="Genomic_DNA"/>
</dbReference>
<dbReference type="AlphaFoldDB" id="M2YAT5"/>
<comment type="caution">
    <text evidence="3">The sequence shown here is derived from an EMBL/GenBank/DDBJ whole genome shotgun (WGS) entry which is preliminary data.</text>
</comment>
<dbReference type="RefSeq" id="WP_006215700.1">
    <property type="nucleotide sequence ID" value="NZ_ANHZ02000028.1"/>
</dbReference>
<keyword evidence="2" id="KW-0472">Membrane</keyword>
<feature type="transmembrane region" description="Helical" evidence="2">
    <location>
        <begin position="187"/>
        <end position="212"/>
    </location>
</feature>
<accession>M2YAT5</accession>
<feature type="transmembrane region" description="Helical" evidence="2">
    <location>
        <begin position="309"/>
        <end position="327"/>
    </location>
</feature>
<evidence type="ECO:0000256" key="2">
    <source>
        <dbReference type="SAM" id="Phobius"/>
    </source>
</evidence>
<gene>
    <name evidence="3" type="ORF">C884_01472</name>
</gene>
<sequence>MAYRTQVLGLLADPGVPQKVIDALAGRIAEQLTRRTGTPWETEVSDVTFPLNDDGTVPFSDRAPDILDRHGWRYLVYATDLPRALDRVPVVAEVDKAGRSAMVSLPSLGAVGLKSSALELIVDLVATSARDAHSPVEGDELIEALRLSRLVSRAGLEEGVHYLVRPGPTARLRQVSGMVRANRPGRLITALGGGIAAGMASGGFGVFFGSIWSLSVALSPVRHVLIAAIMIVTFTLWLITSNKLWFRDRAATGSGRALVENIATFVTVLLSIIAFFAVLFAALGLLSLIVIDADFLAGQLGYAPGPWDYIAITSLSVSMGMLAGALGSNFDDAEAVRIATYSKRGQEQREKLDEYRDEEDEQQDQEDQDEQADREDKHSENRSDPEAQRTSEGRRRAQEDRDRRH</sequence>
<feature type="transmembrane region" description="Helical" evidence="2">
    <location>
        <begin position="224"/>
        <end position="241"/>
    </location>
</feature>
<reference evidence="3 4" key="1">
    <citation type="journal article" date="2014" name="Genome Announc.">
        <title>Draft Genome Sequence of Kocuria palustris PEL.</title>
        <authorList>
            <person name="Sharma G."/>
            <person name="Khatri I."/>
            <person name="Subramanian S."/>
        </authorList>
    </citation>
    <scope>NUCLEOTIDE SEQUENCE [LARGE SCALE GENOMIC DNA]</scope>
    <source>
        <strain evidence="3 4">PEL</strain>
    </source>
</reference>
<feature type="region of interest" description="Disordered" evidence="1">
    <location>
        <begin position="347"/>
        <end position="405"/>
    </location>
</feature>
<feature type="transmembrane region" description="Helical" evidence="2">
    <location>
        <begin position="262"/>
        <end position="289"/>
    </location>
</feature>
<organism evidence="3 4">
    <name type="scientific">Kocuria palustris PEL</name>
    <dbReference type="NCBI Taxonomy" id="1236550"/>
    <lineage>
        <taxon>Bacteria</taxon>
        <taxon>Bacillati</taxon>
        <taxon>Actinomycetota</taxon>
        <taxon>Actinomycetes</taxon>
        <taxon>Micrococcales</taxon>
        <taxon>Micrococcaceae</taxon>
        <taxon>Kocuria</taxon>
    </lineage>
</organism>
<feature type="compositionally biased region" description="Basic and acidic residues" evidence="1">
    <location>
        <begin position="374"/>
        <end position="405"/>
    </location>
</feature>
<evidence type="ECO:0000313" key="3">
    <source>
        <dbReference type="EMBL" id="EME35585.1"/>
    </source>
</evidence>
<dbReference type="STRING" id="71999.KPaMU14_06375"/>
<keyword evidence="2" id="KW-1133">Transmembrane helix</keyword>
<keyword evidence="2" id="KW-0812">Transmembrane</keyword>
<evidence type="ECO:0000256" key="1">
    <source>
        <dbReference type="SAM" id="MobiDB-lite"/>
    </source>
</evidence>
<dbReference type="Proteomes" id="UP000009877">
    <property type="component" value="Unassembled WGS sequence"/>
</dbReference>
<proteinExistence type="predicted"/>
<keyword evidence="4" id="KW-1185">Reference proteome</keyword>
<evidence type="ECO:0000313" key="4">
    <source>
        <dbReference type="Proteomes" id="UP000009877"/>
    </source>
</evidence>
<feature type="compositionally biased region" description="Acidic residues" evidence="1">
    <location>
        <begin position="355"/>
        <end position="373"/>
    </location>
</feature>
<protein>
    <submittedName>
        <fullName evidence="3">Uncharacterized protein</fullName>
    </submittedName>
</protein>
<name>M2YAT5_9MICC</name>